<dbReference type="EMBL" id="JACDUS010000019">
    <property type="protein sequence ID" value="MBA2883207.1"/>
    <property type="molecule type" value="Genomic_DNA"/>
</dbReference>
<organism evidence="2 3">
    <name type="scientific">Desulfosalsimonas propionicica</name>
    <dbReference type="NCBI Taxonomy" id="332175"/>
    <lineage>
        <taxon>Bacteria</taxon>
        <taxon>Pseudomonadati</taxon>
        <taxon>Thermodesulfobacteriota</taxon>
        <taxon>Desulfobacteria</taxon>
        <taxon>Desulfobacterales</taxon>
        <taxon>Desulfosalsimonadaceae</taxon>
        <taxon>Desulfosalsimonas</taxon>
    </lineage>
</organism>
<feature type="compositionally biased region" description="Polar residues" evidence="1">
    <location>
        <begin position="66"/>
        <end position="82"/>
    </location>
</feature>
<protein>
    <submittedName>
        <fullName evidence="2">Uncharacterized protein</fullName>
    </submittedName>
</protein>
<keyword evidence="3" id="KW-1185">Reference proteome</keyword>
<reference evidence="2 3" key="1">
    <citation type="submission" date="2020-07" db="EMBL/GenBank/DDBJ databases">
        <title>Genomic Encyclopedia of Type Strains, Phase IV (KMG-IV): sequencing the most valuable type-strain genomes for metagenomic binning, comparative biology and taxonomic classification.</title>
        <authorList>
            <person name="Goeker M."/>
        </authorList>
    </citation>
    <scope>NUCLEOTIDE SEQUENCE [LARGE SCALE GENOMIC DNA]</scope>
    <source>
        <strain evidence="2 3">DSM 17721</strain>
    </source>
</reference>
<dbReference type="Proteomes" id="UP000525298">
    <property type="component" value="Unassembled WGS sequence"/>
</dbReference>
<name>A0A7W0CCF5_9BACT</name>
<proteinExistence type="predicted"/>
<comment type="caution">
    <text evidence="2">The sequence shown here is derived from an EMBL/GenBank/DDBJ whole genome shotgun (WGS) entry which is preliminary data.</text>
</comment>
<evidence type="ECO:0000313" key="2">
    <source>
        <dbReference type="EMBL" id="MBA2883207.1"/>
    </source>
</evidence>
<evidence type="ECO:0000256" key="1">
    <source>
        <dbReference type="SAM" id="MobiDB-lite"/>
    </source>
</evidence>
<feature type="region of interest" description="Disordered" evidence="1">
    <location>
        <begin position="55"/>
        <end position="102"/>
    </location>
</feature>
<evidence type="ECO:0000313" key="3">
    <source>
        <dbReference type="Proteomes" id="UP000525298"/>
    </source>
</evidence>
<sequence>MKSHMHPQQGFRSCLGILRLGKSYGEERLVAAAKRANAIGGLSYKSVESILKNGLDQKPLPDKDSSGTALSTLTSEGKTTSGKRYGSDLNWGRCPQPPGFDA</sequence>
<gene>
    <name evidence="2" type="ORF">HNR65_003569</name>
</gene>
<accession>A0A7W0CCF5</accession>
<dbReference type="AlphaFoldDB" id="A0A7W0CCF5"/>